<comment type="similarity">
    <text evidence="3">Belongs to the metallophosphoesterase superfamily. Purple acid phosphatase family.</text>
</comment>
<keyword evidence="2" id="KW-0325">Glycoprotein</keyword>
<dbReference type="Gene3D" id="2.60.40.380">
    <property type="entry name" value="Purple acid phosphatase-like, N-terminal"/>
    <property type="match status" value="1"/>
</dbReference>
<dbReference type="AlphaFoldDB" id="A0A1R2CZF9"/>
<accession>A0A1R2CZF9</accession>
<keyword evidence="8" id="KW-1185">Reference proteome</keyword>
<dbReference type="Pfam" id="PF16656">
    <property type="entry name" value="Pur_ac_phosph_N"/>
    <property type="match status" value="1"/>
</dbReference>
<dbReference type="InterPro" id="IPR008963">
    <property type="entry name" value="Purple_acid_Pase-like_N"/>
</dbReference>
<feature type="domain" description="Calcineurin-like phosphoesterase" evidence="4">
    <location>
        <begin position="237"/>
        <end position="435"/>
    </location>
</feature>
<comment type="catalytic activity">
    <reaction evidence="3">
        <text>a phosphate monoester + H2O = an alcohol + phosphate</text>
        <dbReference type="Rhea" id="RHEA:15017"/>
        <dbReference type="ChEBI" id="CHEBI:15377"/>
        <dbReference type="ChEBI" id="CHEBI:30879"/>
        <dbReference type="ChEBI" id="CHEBI:43474"/>
        <dbReference type="ChEBI" id="CHEBI:67140"/>
        <dbReference type="EC" id="3.1.3.2"/>
    </reaction>
</comment>
<dbReference type="Proteomes" id="UP000187209">
    <property type="component" value="Unassembled WGS sequence"/>
</dbReference>
<dbReference type="EMBL" id="MPUH01000027">
    <property type="protein sequence ID" value="OMJ94389.1"/>
    <property type="molecule type" value="Genomic_DNA"/>
</dbReference>
<dbReference type="InterPro" id="IPR004843">
    <property type="entry name" value="Calcineurin-like_PHP"/>
</dbReference>
<dbReference type="PANTHER" id="PTHR45867:SF10">
    <property type="entry name" value="PURPLE ACID PHOSPHATASE"/>
    <property type="match status" value="1"/>
</dbReference>
<dbReference type="Gene3D" id="3.60.21.10">
    <property type="match status" value="1"/>
</dbReference>
<keyword evidence="1" id="KW-0732">Signal</keyword>
<evidence type="ECO:0000313" key="8">
    <source>
        <dbReference type="Proteomes" id="UP000187209"/>
    </source>
</evidence>
<dbReference type="SUPFAM" id="SSF49363">
    <property type="entry name" value="Purple acid phosphatase, N-terminal domain"/>
    <property type="match status" value="1"/>
</dbReference>
<dbReference type="Pfam" id="PF14008">
    <property type="entry name" value="Metallophos_C"/>
    <property type="match status" value="1"/>
</dbReference>
<dbReference type="SUPFAM" id="SSF56300">
    <property type="entry name" value="Metallo-dependent phosphatases"/>
    <property type="match status" value="1"/>
</dbReference>
<reference evidence="7 8" key="1">
    <citation type="submission" date="2016-11" db="EMBL/GenBank/DDBJ databases">
        <title>The macronuclear genome of Stentor coeruleus: a giant cell with tiny introns.</title>
        <authorList>
            <person name="Slabodnick M."/>
            <person name="Ruby J.G."/>
            <person name="Reiff S.B."/>
            <person name="Swart E.C."/>
            <person name="Gosai S."/>
            <person name="Prabakaran S."/>
            <person name="Witkowska E."/>
            <person name="Larue G.E."/>
            <person name="Fisher S."/>
            <person name="Freeman R.M."/>
            <person name="Gunawardena J."/>
            <person name="Chu W."/>
            <person name="Stover N.A."/>
            <person name="Gregory B.D."/>
            <person name="Nowacki M."/>
            <person name="Derisi J."/>
            <person name="Roy S.W."/>
            <person name="Marshall W.F."/>
            <person name="Sood P."/>
        </authorList>
    </citation>
    <scope>NUCLEOTIDE SEQUENCE [LARGE SCALE GENOMIC DNA]</scope>
    <source>
        <strain evidence="7">WM001</strain>
    </source>
</reference>
<evidence type="ECO:0000256" key="1">
    <source>
        <dbReference type="ARBA" id="ARBA00022729"/>
    </source>
</evidence>
<dbReference type="OrthoDB" id="45007at2759"/>
<organism evidence="7 8">
    <name type="scientific">Stentor coeruleus</name>
    <dbReference type="NCBI Taxonomy" id="5963"/>
    <lineage>
        <taxon>Eukaryota</taxon>
        <taxon>Sar</taxon>
        <taxon>Alveolata</taxon>
        <taxon>Ciliophora</taxon>
        <taxon>Postciliodesmatophora</taxon>
        <taxon>Heterotrichea</taxon>
        <taxon>Heterotrichida</taxon>
        <taxon>Stentoridae</taxon>
        <taxon>Stentor</taxon>
    </lineage>
</organism>
<sequence length="534" mass="62335">MNSTQAYLLLLLSSTLLSTIILFPQELIYDNYLLPYLLFPQQEPLSFYPLHQVSFNSFHLTYTNYLSSSINPQSFQLKSSESISPLLTSLSSNSSALPGGFNFPINEEGQNIHFLEAYPQQIRLSWTENSNEMRVTWVTYINYIAKVVVKSTICSENLYSNNWTTFYAETQEFDEGRDRRRIQYIHTVVIPELQETCVYEYLVGNSCFWSSLHRFKGHTPYTTKPESESLWFRPTKMIVVGDWGAHIWGIYTKNMLETHIKIEEIDWLIHLGDVAYNMEFDDGQVGDDFLTMIEPISAEIPYMLIPGNHEYRGNFSHYSNRFKMPVNDANDGKSLFYSYNVGPVHYIMMNLEYYFKPYDEICILTHKNWVLEDLVNVSSYRDQVSWIVVFAHHSFYCSVDNKECSSQADDIKKDYEEMFKEFKIDLVVQGHVHNYERDLPVYKGQVMMGKFDTMNKHVNPQAPVYIITGNAGNDHLLNDPFQENLPEFYAFGEQGYGYGKITAFNRTHMLYEQYDSETATILDYVWIIKDEVAN</sequence>
<dbReference type="GO" id="GO:0046872">
    <property type="term" value="F:metal ion binding"/>
    <property type="evidence" value="ECO:0007669"/>
    <property type="project" value="InterPro"/>
</dbReference>
<name>A0A1R2CZF9_9CILI</name>
<dbReference type="InterPro" id="IPR015914">
    <property type="entry name" value="PAPs_N"/>
</dbReference>
<gene>
    <name evidence="7" type="ORF">SteCoe_2437</name>
</gene>
<proteinExistence type="inferred from homology"/>
<dbReference type="GO" id="GO:0003993">
    <property type="term" value="F:acid phosphatase activity"/>
    <property type="evidence" value="ECO:0007669"/>
    <property type="project" value="UniProtKB-EC"/>
</dbReference>
<dbReference type="CDD" id="cd00839">
    <property type="entry name" value="MPP_PAPs"/>
    <property type="match status" value="1"/>
</dbReference>
<keyword evidence="3" id="KW-0378">Hydrolase</keyword>
<feature type="domain" description="Purple acid phosphatase N-terminal" evidence="6">
    <location>
        <begin position="119"/>
        <end position="216"/>
    </location>
</feature>
<dbReference type="PANTHER" id="PTHR45867">
    <property type="entry name" value="PURPLE ACID PHOSPHATASE"/>
    <property type="match status" value="1"/>
</dbReference>
<evidence type="ECO:0000259" key="4">
    <source>
        <dbReference type="Pfam" id="PF00149"/>
    </source>
</evidence>
<comment type="caution">
    <text evidence="7">The sequence shown here is derived from an EMBL/GenBank/DDBJ whole genome shotgun (WGS) entry which is preliminary data.</text>
</comment>
<evidence type="ECO:0000259" key="5">
    <source>
        <dbReference type="Pfam" id="PF14008"/>
    </source>
</evidence>
<dbReference type="InterPro" id="IPR029052">
    <property type="entry name" value="Metallo-depent_PP-like"/>
</dbReference>
<feature type="domain" description="Purple acid phosphatase C-terminal" evidence="5">
    <location>
        <begin position="462"/>
        <end position="523"/>
    </location>
</feature>
<evidence type="ECO:0000313" key="7">
    <source>
        <dbReference type="EMBL" id="OMJ94389.1"/>
    </source>
</evidence>
<evidence type="ECO:0000256" key="3">
    <source>
        <dbReference type="RuleBase" id="RU361203"/>
    </source>
</evidence>
<dbReference type="EC" id="3.1.3.2" evidence="3"/>
<dbReference type="InterPro" id="IPR041792">
    <property type="entry name" value="MPP_PAP"/>
</dbReference>
<evidence type="ECO:0000259" key="6">
    <source>
        <dbReference type="Pfam" id="PF16656"/>
    </source>
</evidence>
<protein>
    <recommendedName>
        <fullName evidence="3">Purple acid phosphatase</fullName>
        <ecNumber evidence="3">3.1.3.2</ecNumber>
    </recommendedName>
</protein>
<evidence type="ECO:0000256" key="2">
    <source>
        <dbReference type="ARBA" id="ARBA00023180"/>
    </source>
</evidence>
<dbReference type="InterPro" id="IPR025733">
    <property type="entry name" value="PAPs_C"/>
</dbReference>
<dbReference type="Pfam" id="PF00149">
    <property type="entry name" value="Metallophos"/>
    <property type="match status" value="1"/>
</dbReference>